<comment type="caution">
    <text evidence="6">The sequence shown here is derived from an EMBL/GenBank/DDBJ whole genome shotgun (WGS) entry which is preliminary data.</text>
</comment>
<dbReference type="AlphaFoldDB" id="A0A316GMK5"/>
<sequence length="199" mass="20624">MSRPIIAILRGITPDEAVPVAEALIEAGIDRIEVPLNSPHPMTSIERMTHAVGHHALIGAGTVLTVRDVEEVRDAGGRLVVSPNCDADVIRATKAAGLQSFPGVLTPSECFAALKAGADGLKIFPAFVPGTEGLKAVRAVLPDATQIYMVGGVGPENFAEWVRAGADGFGLGSSLYKPGDKPQAVAAKARAAVQAWEAL</sequence>
<keyword evidence="5" id="KW-0119">Carbohydrate metabolism</keyword>
<dbReference type="PANTHER" id="PTHR30246:SF1">
    <property type="entry name" value="2-DEHYDRO-3-DEOXY-6-PHOSPHOGALACTONATE ALDOLASE-RELATED"/>
    <property type="match status" value="1"/>
</dbReference>
<evidence type="ECO:0000313" key="6">
    <source>
        <dbReference type="EMBL" id="PWK56137.1"/>
    </source>
</evidence>
<dbReference type="Proteomes" id="UP000245390">
    <property type="component" value="Unassembled WGS sequence"/>
</dbReference>
<dbReference type="InterPro" id="IPR013785">
    <property type="entry name" value="Aldolase_TIM"/>
</dbReference>
<dbReference type="EMBL" id="QGGV01000005">
    <property type="protein sequence ID" value="PWK56137.1"/>
    <property type="molecule type" value="Genomic_DNA"/>
</dbReference>
<name>A0A316GMK5_9RHOB</name>
<dbReference type="SUPFAM" id="SSF51569">
    <property type="entry name" value="Aldolase"/>
    <property type="match status" value="1"/>
</dbReference>
<gene>
    <name evidence="6" type="ORF">C8D95_105203</name>
</gene>
<evidence type="ECO:0000256" key="3">
    <source>
        <dbReference type="ARBA" id="ARBA00011233"/>
    </source>
</evidence>
<keyword evidence="4" id="KW-0456">Lyase</keyword>
<evidence type="ECO:0000313" key="7">
    <source>
        <dbReference type="Proteomes" id="UP000245390"/>
    </source>
</evidence>
<dbReference type="Gene3D" id="3.20.20.70">
    <property type="entry name" value="Aldolase class I"/>
    <property type="match status" value="1"/>
</dbReference>
<evidence type="ECO:0000256" key="5">
    <source>
        <dbReference type="ARBA" id="ARBA00023277"/>
    </source>
</evidence>
<dbReference type="OrthoDB" id="7204076at2"/>
<protein>
    <submittedName>
        <fullName evidence="6">2-keto-3-deoxy-phosphogalactonate aldolase</fullName>
    </submittedName>
</protein>
<accession>A0A316GMK5</accession>
<comment type="pathway">
    <text evidence="1">Carbohydrate acid metabolism.</text>
</comment>
<evidence type="ECO:0000256" key="1">
    <source>
        <dbReference type="ARBA" id="ARBA00004761"/>
    </source>
</evidence>
<proteinExistence type="inferred from homology"/>
<dbReference type="Pfam" id="PF01081">
    <property type="entry name" value="Aldolase"/>
    <property type="match status" value="1"/>
</dbReference>
<dbReference type="PANTHER" id="PTHR30246">
    <property type="entry name" value="2-KETO-3-DEOXY-6-PHOSPHOGLUCONATE ALDOLASE"/>
    <property type="match status" value="1"/>
</dbReference>
<dbReference type="KEGG" id="salo:EF888_17595"/>
<dbReference type="RefSeq" id="WP_109759559.1">
    <property type="nucleotide sequence ID" value="NZ_CP034588.1"/>
</dbReference>
<keyword evidence="7" id="KW-1185">Reference proteome</keyword>
<evidence type="ECO:0000256" key="4">
    <source>
        <dbReference type="ARBA" id="ARBA00023239"/>
    </source>
</evidence>
<dbReference type="NCBIfam" id="NF006600">
    <property type="entry name" value="PRK09140.1"/>
    <property type="match status" value="1"/>
</dbReference>
<dbReference type="InterPro" id="IPR000887">
    <property type="entry name" value="Aldlse_KDPG_KHG"/>
</dbReference>
<evidence type="ECO:0000256" key="2">
    <source>
        <dbReference type="ARBA" id="ARBA00006906"/>
    </source>
</evidence>
<comment type="similarity">
    <text evidence="2">Belongs to the KHG/KDPG aldolase family.</text>
</comment>
<organism evidence="6 7">
    <name type="scientific">Silicimonas algicola</name>
    <dbReference type="NCBI Taxonomy" id="1826607"/>
    <lineage>
        <taxon>Bacteria</taxon>
        <taxon>Pseudomonadati</taxon>
        <taxon>Pseudomonadota</taxon>
        <taxon>Alphaproteobacteria</taxon>
        <taxon>Rhodobacterales</taxon>
        <taxon>Paracoccaceae</taxon>
    </lineage>
</organism>
<dbReference type="GO" id="GO:0016829">
    <property type="term" value="F:lyase activity"/>
    <property type="evidence" value="ECO:0007669"/>
    <property type="project" value="UniProtKB-KW"/>
</dbReference>
<dbReference type="CDD" id="cd00452">
    <property type="entry name" value="KDPG_aldolase"/>
    <property type="match status" value="1"/>
</dbReference>
<comment type="subunit">
    <text evidence="3">Homotrimer.</text>
</comment>
<reference evidence="6 7" key="1">
    <citation type="submission" date="2018-05" db="EMBL/GenBank/DDBJ databases">
        <title>Genomic Encyclopedia of Type Strains, Phase IV (KMG-IV): sequencing the most valuable type-strain genomes for metagenomic binning, comparative biology and taxonomic classification.</title>
        <authorList>
            <person name="Goeker M."/>
        </authorList>
    </citation>
    <scope>NUCLEOTIDE SEQUENCE [LARGE SCALE GENOMIC DNA]</scope>
    <source>
        <strain evidence="6 7">DSM 103371</strain>
    </source>
</reference>